<keyword evidence="2" id="KW-1185">Reference proteome</keyword>
<dbReference type="Pfam" id="PF13430">
    <property type="entry name" value="DUF4112"/>
    <property type="match status" value="1"/>
</dbReference>
<evidence type="ECO:0000313" key="1">
    <source>
        <dbReference type="EMBL" id="KEQ10478.1"/>
    </source>
</evidence>
<name>A0A922P109_9HYPH</name>
<dbReference type="PANTHER" id="PTHR35519">
    <property type="entry name" value="MEMBRANE PROTEINS"/>
    <property type="match status" value="1"/>
</dbReference>
<organism evidence="1 2">
    <name type="scientific">Pseudorhizobium pelagicum</name>
    <dbReference type="NCBI Taxonomy" id="1509405"/>
    <lineage>
        <taxon>Bacteria</taxon>
        <taxon>Pseudomonadati</taxon>
        <taxon>Pseudomonadota</taxon>
        <taxon>Alphaproteobacteria</taxon>
        <taxon>Hyphomicrobiales</taxon>
        <taxon>Rhizobiaceae</taxon>
        <taxon>Rhizobium/Agrobacterium group</taxon>
        <taxon>Pseudorhizobium</taxon>
    </lineage>
</organism>
<proteinExistence type="predicted"/>
<dbReference type="InterPro" id="IPR025187">
    <property type="entry name" value="DUF4112"/>
</dbReference>
<comment type="caution">
    <text evidence="1">The sequence shown here is derived from an EMBL/GenBank/DDBJ whole genome shotgun (WGS) entry which is preliminary data.</text>
</comment>
<dbReference type="PANTHER" id="PTHR35519:SF2">
    <property type="entry name" value="PH DOMAIN PROTEIN"/>
    <property type="match status" value="1"/>
</dbReference>
<evidence type="ECO:0008006" key="3">
    <source>
        <dbReference type="Google" id="ProtNLM"/>
    </source>
</evidence>
<dbReference type="EMBL" id="JOKJ01000002">
    <property type="protein sequence ID" value="KEQ10478.1"/>
    <property type="molecule type" value="Genomic_DNA"/>
</dbReference>
<dbReference type="OrthoDB" id="513552at2"/>
<dbReference type="Proteomes" id="UP000052167">
    <property type="component" value="Unassembled WGS sequence"/>
</dbReference>
<evidence type="ECO:0000313" key="2">
    <source>
        <dbReference type="Proteomes" id="UP000052167"/>
    </source>
</evidence>
<protein>
    <recommendedName>
        <fullName evidence="3">DUF4112 domain-containing protein</fullName>
    </recommendedName>
</protein>
<sequence length="130" mass="14274">MDDQDFERTELLRRLRRLSGAARLMDSALRIPGTNIRFGADSLMGLVPGIGDASGALVGFAIIYEARRLGVPTHKLGRMAGNVALDAVVGSVPLLGDLFDVYFKAHNRNIGMILDHFGVDRSDLDRPQRR</sequence>
<dbReference type="AlphaFoldDB" id="A0A922P109"/>
<gene>
    <name evidence="1" type="ORF">GV68_09390</name>
</gene>
<accession>A0A922P109</accession>
<reference evidence="1 2" key="1">
    <citation type="submission" date="2014-06" db="EMBL/GenBank/DDBJ databases">
        <title>Rhizobium pelagicum/R2-400B4.</title>
        <authorList>
            <person name="Kimes N.E."/>
            <person name="Lopez-Perez M."/>
        </authorList>
    </citation>
    <scope>NUCLEOTIDE SEQUENCE [LARGE SCALE GENOMIC DNA]</scope>
    <source>
        <strain evidence="1 2">R2-400B4</strain>
    </source>
</reference>